<dbReference type="PANTHER" id="PTHR47685">
    <property type="entry name" value="MAGNESIUM TRANSPORT PROTEIN CORA"/>
    <property type="match status" value="1"/>
</dbReference>
<evidence type="ECO:0000313" key="7">
    <source>
        <dbReference type="EMBL" id="KAK3344512.1"/>
    </source>
</evidence>
<dbReference type="Pfam" id="PF01544">
    <property type="entry name" value="CorA"/>
    <property type="match status" value="1"/>
</dbReference>
<dbReference type="SUPFAM" id="SSF144083">
    <property type="entry name" value="Magnesium transport protein CorA, transmembrane region"/>
    <property type="match status" value="1"/>
</dbReference>
<feature type="transmembrane region" description="Helical" evidence="6">
    <location>
        <begin position="325"/>
        <end position="342"/>
    </location>
</feature>
<keyword evidence="2 6" id="KW-0812">Transmembrane</keyword>
<evidence type="ECO:0000256" key="5">
    <source>
        <dbReference type="SAM" id="Coils"/>
    </source>
</evidence>
<keyword evidence="3 6" id="KW-1133">Transmembrane helix</keyword>
<dbReference type="InterPro" id="IPR045863">
    <property type="entry name" value="CorA_TM1_TM2"/>
</dbReference>
<evidence type="ECO:0000256" key="3">
    <source>
        <dbReference type="ARBA" id="ARBA00022989"/>
    </source>
</evidence>
<evidence type="ECO:0000256" key="2">
    <source>
        <dbReference type="ARBA" id="ARBA00022692"/>
    </source>
</evidence>
<keyword evidence="8" id="KW-1185">Reference proteome</keyword>
<dbReference type="GO" id="GO:0016020">
    <property type="term" value="C:membrane"/>
    <property type="evidence" value="ECO:0007669"/>
    <property type="project" value="UniProtKB-SubCell"/>
</dbReference>
<dbReference type="GO" id="GO:0046873">
    <property type="term" value="F:metal ion transmembrane transporter activity"/>
    <property type="evidence" value="ECO:0007669"/>
    <property type="project" value="InterPro"/>
</dbReference>
<comment type="subcellular location">
    <subcellularLocation>
        <location evidence="1">Membrane</location>
        <topology evidence="1">Multi-pass membrane protein</topology>
    </subcellularLocation>
</comment>
<dbReference type="EMBL" id="JAUIQD010000007">
    <property type="protein sequence ID" value="KAK3344512.1"/>
    <property type="molecule type" value="Genomic_DNA"/>
</dbReference>
<dbReference type="PANTHER" id="PTHR47685:SF1">
    <property type="entry name" value="MAGNESIUM TRANSPORT PROTEIN CORA"/>
    <property type="match status" value="1"/>
</dbReference>
<organism evidence="7 8">
    <name type="scientific">Lasiosphaeria hispida</name>
    <dbReference type="NCBI Taxonomy" id="260671"/>
    <lineage>
        <taxon>Eukaryota</taxon>
        <taxon>Fungi</taxon>
        <taxon>Dikarya</taxon>
        <taxon>Ascomycota</taxon>
        <taxon>Pezizomycotina</taxon>
        <taxon>Sordariomycetes</taxon>
        <taxon>Sordariomycetidae</taxon>
        <taxon>Sordariales</taxon>
        <taxon>Lasiosphaeriaceae</taxon>
        <taxon>Lasiosphaeria</taxon>
    </lineage>
</organism>
<protein>
    <recommendedName>
        <fullName evidence="9">Ankyrin repeat protein</fullName>
    </recommendedName>
</protein>
<reference evidence="7" key="1">
    <citation type="journal article" date="2023" name="Mol. Phylogenet. Evol.">
        <title>Genome-scale phylogeny and comparative genomics of the fungal order Sordariales.</title>
        <authorList>
            <person name="Hensen N."/>
            <person name="Bonometti L."/>
            <person name="Westerberg I."/>
            <person name="Brannstrom I.O."/>
            <person name="Guillou S."/>
            <person name="Cros-Aarteil S."/>
            <person name="Calhoun S."/>
            <person name="Haridas S."/>
            <person name="Kuo A."/>
            <person name="Mondo S."/>
            <person name="Pangilinan J."/>
            <person name="Riley R."/>
            <person name="LaButti K."/>
            <person name="Andreopoulos B."/>
            <person name="Lipzen A."/>
            <person name="Chen C."/>
            <person name="Yan M."/>
            <person name="Daum C."/>
            <person name="Ng V."/>
            <person name="Clum A."/>
            <person name="Steindorff A."/>
            <person name="Ohm R.A."/>
            <person name="Martin F."/>
            <person name="Silar P."/>
            <person name="Natvig D.O."/>
            <person name="Lalanne C."/>
            <person name="Gautier V."/>
            <person name="Ament-Velasquez S.L."/>
            <person name="Kruys A."/>
            <person name="Hutchinson M.I."/>
            <person name="Powell A.J."/>
            <person name="Barry K."/>
            <person name="Miller A.N."/>
            <person name="Grigoriev I.V."/>
            <person name="Debuchy R."/>
            <person name="Gladieux P."/>
            <person name="Hiltunen Thoren M."/>
            <person name="Johannesson H."/>
        </authorList>
    </citation>
    <scope>NUCLEOTIDE SEQUENCE</scope>
    <source>
        <strain evidence="7">CBS 955.72</strain>
    </source>
</reference>
<feature type="transmembrane region" description="Helical" evidence="6">
    <location>
        <begin position="349"/>
        <end position="370"/>
    </location>
</feature>
<keyword evidence="5" id="KW-0175">Coiled coil</keyword>
<accession>A0AAJ0H9Y1</accession>
<dbReference type="Proteomes" id="UP001275084">
    <property type="component" value="Unassembled WGS sequence"/>
</dbReference>
<dbReference type="InterPro" id="IPR002523">
    <property type="entry name" value="MgTranspt_CorA/ZnTranspt_ZntB"/>
</dbReference>
<evidence type="ECO:0008006" key="9">
    <source>
        <dbReference type="Google" id="ProtNLM"/>
    </source>
</evidence>
<evidence type="ECO:0000256" key="1">
    <source>
        <dbReference type="ARBA" id="ARBA00004141"/>
    </source>
</evidence>
<dbReference type="AlphaFoldDB" id="A0AAJ0H9Y1"/>
<evidence type="ECO:0000313" key="8">
    <source>
        <dbReference type="Proteomes" id="UP001275084"/>
    </source>
</evidence>
<evidence type="ECO:0000256" key="4">
    <source>
        <dbReference type="ARBA" id="ARBA00023136"/>
    </source>
</evidence>
<feature type="coiled-coil region" evidence="5">
    <location>
        <begin position="223"/>
        <end position="257"/>
    </location>
</feature>
<dbReference type="Gene3D" id="1.20.58.340">
    <property type="entry name" value="Magnesium transport protein CorA, transmembrane region"/>
    <property type="match status" value="1"/>
</dbReference>
<sequence length="476" mass="53570">MDDSGVYKSIRVRLKTAHKDGVKSVYHLALIIIDQCSRVFFDRTKSRDNRPEMLDLFGSAIGNMTDLTSVSYRSFWRHIPAITFDSIIVEATAEKWKRFLDINPEGILLQESQDIREELMILLRVYGQQITVVKEFRRHLATLKEEETRADWWKAEQSRNESQKEAKSPGTPSEAAIIELEVIRKLDRLLSWHLDTSMSPFSEDDTLKSSGGGTGSAVPTQEADVLLELIESRRLELQELEDTASRTCNQLDALLSLKQQQASILEAKAAKIRADESVKQGRSIIAFTVVTTFFLPLGFIAAFFGMNNSVATNNEWMTLNDQVKYMFGISAIVVFIAISLAFSQTARTALSITMLPFIFGAELLGLGHFWRARAVSPLLKIRKSSDNWRRKRAMKREQSLGRMVITENGGDKIEPTREYPDKGDGVATGFKKNQNSGLSIAMMSVGEGELPTMSKVASKMLSFRRSRSSDHVIDKV</sequence>
<name>A0AAJ0H9Y1_9PEZI</name>
<comment type="caution">
    <text evidence="7">The sequence shown here is derived from an EMBL/GenBank/DDBJ whole genome shotgun (WGS) entry which is preliminary data.</text>
</comment>
<evidence type="ECO:0000256" key="6">
    <source>
        <dbReference type="SAM" id="Phobius"/>
    </source>
</evidence>
<feature type="transmembrane region" description="Helical" evidence="6">
    <location>
        <begin position="283"/>
        <end position="305"/>
    </location>
</feature>
<gene>
    <name evidence="7" type="ORF">B0T25DRAFT_616227</name>
</gene>
<reference evidence="7" key="2">
    <citation type="submission" date="2023-06" db="EMBL/GenBank/DDBJ databases">
        <authorList>
            <consortium name="Lawrence Berkeley National Laboratory"/>
            <person name="Haridas S."/>
            <person name="Hensen N."/>
            <person name="Bonometti L."/>
            <person name="Westerberg I."/>
            <person name="Brannstrom I.O."/>
            <person name="Guillou S."/>
            <person name="Cros-Aarteil S."/>
            <person name="Calhoun S."/>
            <person name="Kuo A."/>
            <person name="Mondo S."/>
            <person name="Pangilinan J."/>
            <person name="Riley R."/>
            <person name="Labutti K."/>
            <person name="Andreopoulos B."/>
            <person name="Lipzen A."/>
            <person name="Chen C."/>
            <person name="Yanf M."/>
            <person name="Daum C."/>
            <person name="Ng V."/>
            <person name="Clum A."/>
            <person name="Steindorff A."/>
            <person name="Ohm R."/>
            <person name="Martin F."/>
            <person name="Silar P."/>
            <person name="Natvig D."/>
            <person name="Lalanne C."/>
            <person name="Gautier V."/>
            <person name="Ament-Velasquez S.L."/>
            <person name="Kruys A."/>
            <person name="Hutchinson M.I."/>
            <person name="Powell A.J."/>
            <person name="Barry K."/>
            <person name="Miller A.N."/>
            <person name="Grigoriev I.V."/>
            <person name="Debuchy R."/>
            <person name="Gladieux P."/>
            <person name="Thoren M.H."/>
            <person name="Johannesson H."/>
        </authorList>
    </citation>
    <scope>NUCLEOTIDE SEQUENCE</scope>
    <source>
        <strain evidence="7">CBS 955.72</strain>
    </source>
</reference>
<proteinExistence type="predicted"/>
<dbReference type="InterPro" id="IPR050829">
    <property type="entry name" value="CorA_MIT"/>
</dbReference>
<keyword evidence="4 6" id="KW-0472">Membrane</keyword>